<dbReference type="PROSITE" id="PS51635">
    <property type="entry name" value="PNPLA"/>
    <property type="match status" value="1"/>
</dbReference>
<dbReference type="Pfam" id="PF01734">
    <property type="entry name" value="Patatin"/>
    <property type="match status" value="1"/>
</dbReference>
<reference evidence="6 7" key="1">
    <citation type="submission" date="2020-07" db="EMBL/GenBank/DDBJ databases">
        <title>Complete genome sequence for Sandaracinobacter sp. M6.</title>
        <authorList>
            <person name="Tang Y."/>
            <person name="Liu Q."/>
            <person name="Guo Z."/>
            <person name="Lei P."/>
            <person name="Huang B."/>
        </authorList>
    </citation>
    <scope>NUCLEOTIDE SEQUENCE [LARGE SCALE GENOMIC DNA]</scope>
    <source>
        <strain evidence="6 7">M6</strain>
    </source>
</reference>
<evidence type="ECO:0000256" key="2">
    <source>
        <dbReference type="ARBA" id="ARBA00022963"/>
    </source>
</evidence>
<organism evidence="6 7">
    <name type="scientific">Sandaracinobacteroides saxicola</name>
    <dbReference type="NCBI Taxonomy" id="2759707"/>
    <lineage>
        <taxon>Bacteria</taxon>
        <taxon>Pseudomonadati</taxon>
        <taxon>Pseudomonadota</taxon>
        <taxon>Alphaproteobacteria</taxon>
        <taxon>Sphingomonadales</taxon>
        <taxon>Sphingosinicellaceae</taxon>
        <taxon>Sandaracinobacteroides</taxon>
    </lineage>
</organism>
<dbReference type="GO" id="GO:0016787">
    <property type="term" value="F:hydrolase activity"/>
    <property type="evidence" value="ECO:0007669"/>
    <property type="project" value="UniProtKB-UniRule"/>
</dbReference>
<feature type="domain" description="PNPLA" evidence="5">
    <location>
        <begin position="62"/>
        <end position="250"/>
    </location>
</feature>
<feature type="short sequence motif" description="DGA/G" evidence="4">
    <location>
        <begin position="237"/>
        <end position="239"/>
    </location>
</feature>
<dbReference type="KEGG" id="sand:H3309_14475"/>
<gene>
    <name evidence="6" type="ORF">H3309_14475</name>
</gene>
<keyword evidence="1 4" id="KW-0378">Hydrolase</keyword>
<evidence type="ECO:0000259" key="5">
    <source>
        <dbReference type="PROSITE" id="PS51635"/>
    </source>
</evidence>
<dbReference type="InterPro" id="IPR050301">
    <property type="entry name" value="NTE"/>
</dbReference>
<dbReference type="AlphaFoldDB" id="A0A7G5IGM9"/>
<dbReference type="PANTHER" id="PTHR14226">
    <property type="entry name" value="NEUROPATHY TARGET ESTERASE/SWISS CHEESE D.MELANOGASTER"/>
    <property type="match status" value="1"/>
</dbReference>
<feature type="short sequence motif" description="GXGXXG" evidence="4">
    <location>
        <begin position="66"/>
        <end position="71"/>
    </location>
</feature>
<dbReference type="EMBL" id="CP059851">
    <property type="protein sequence ID" value="QMW22521.1"/>
    <property type="molecule type" value="Genomic_DNA"/>
</dbReference>
<evidence type="ECO:0000313" key="6">
    <source>
        <dbReference type="EMBL" id="QMW22521.1"/>
    </source>
</evidence>
<feature type="active site" description="Proton acceptor" evidence="4">
    <location>
        <position position="237"/>
    </location>
</feature>
<dbReference type="Proteomes" id="UP000515292">
    <property type="component" value="Chromosome"/>
</dbReference>
<dbReference type="PROSITE" id="PS51257">
    <property type="entry name" value="PROKAR_LIPOPROTEIN"/>
    <property type="match status" value="1"/>
</dbReference>
<keyword evidence="7" id="KW-1185">Reference proteome</keyword>
<accession>A0A7G5IGM9</accession>
<keyword evidence="3 4" id="KW-0443">Lipid metabolism</keyword>
<evidence type="ECO:0000256" key="3">
    <source>
        <dbReference type="ARBA" id="ARBA00023098"/>
    </source>
</evidence>
<dbReference type="GO" id="GO:0016042">
    <property type="term" value="P:lipid catabolic process"/>
    <property type="evidence" value="ECO:0007669"/>
    <property type="project" value="UniProtKB-UniRule"/>
</dbReference>
<dbReference type="RefSeq" id="WP_182295488.1">
    <property type="nucleotide sequence ID" value="NZ_CP059851.1"/>
</dbReference>
<dbReference type="InterPro" id="IPR002641">
    <property type="entry name" value="PNPLA_dom"/>
</dbReference>
<evidence type="ECO:0000313" key="7">
    <source>
        <dbReference type="Proteomes" id="UP000515292"/>
    </source>
</evidence>
<dbReference type="InterPro" id="IPR016035">
    <property type="entry name" value="Acyl_Trfase/lysoPLipase"/>
</dbReference>
<feature type="active site" description="Nucleophile" evidence="4">
    <location>
        <position position="97"/>
    </location>
</feature>
<name>A0A7G5IGM9_9SPHN</name>
<dbReference type="Gene3D" id="3.40.1090.10">
    <property type="entry name" value="Cytosolic phospholipase A2 catalytic domain"/>
    <property type="match status" value="1"/>
</dbReference>
<dbReference type="SUPFAM" id="SSF52151">
    <property type="entry name" value="FabD/lysophospholipase-like"/>
    <property type="match status" value="1"/>
</dbReference>
<evidence type="ECO:0000256" key="4">
    <source>
        <dbReference type="PROSITE-ProRule" id="PRU01161"/>
    </source>
</evidence>
<keyword evidence="2 4" id="KW-0442">Lipid degradation</keyword>
<proteinExistence type="predicted"/>
<protein>
    <submittedName>
        <fullName evidence="6">Patatin-like phospholipase family protein</fullName>
    </submittedName>
</protein>
<evidence type="ECO:0000256" key="1">
    <source>
        <dbReference type="ARBA" id="ARBA00022801"/>
    </source>
</evidence>
<dbReference type="PANTHER" id="PTHR14226:SF74">
    <property type="entry name" value="BLR4684 PROTEIN"/>
    <property type="match status" value="1"/>
</dbReference>
<sequence>MRRYLAVAAALVLAGCATRPDSGIGDVRIAKSAQVALYTIDEKADGALRSATVRGDKTQDILLLSGGGSDGAWGAGVLRGWSESGRRPNFDIVTGVSTGALMATLAFLGPDYDDELGDLYTKVTDKDIYRNKGLLGALRGAVYDRTPLENELKRTITPEVVEKVAAEHRKGRRLYVATVDLDKGVLVPWDMGRIASSSEPGKVDVYRAVLAASAAIPGVFRPVYLTADDGTPDTHVDGGTKAPVLFKPFMIDNDVPTKNVWVVVNSAMPLYNPSGKVGANINKLMARTISEMLRIMLERKLYQVYATARNGGATFNLSYIPDTVKETDPLEFDPAEMARLFEAGRAAGKAGRWEMEPPRLVEVERIPMRRR</sequence>
<feature type="short sequence motif" description="GXSXG" evidence="4">
    <location>
        <begin position="95"/>
        <end position="99"/>
    </location>
</feature>